<dbReference type="AlphaFoldDB" id="A0A9W4WW35"/>
<gene>
    <name evidence="1" type="ORF">FWILDA_LOCUS14883</name>
</gene>
<sequence>MKVDNISENPSSSKNRSKLLDSNKYLEDDDIEEDLKDFTVVIKTTLFIVARVSVHHNNLTCSIIIYFMTLNTTAIALHVTIPDLKIDTFCDFS</sequence>
<evidence type="ECO:0000313" key="2">
    <source>
        <dbReference type="Proteomes" id="UP001153678"/>
    </source>
</evidence>
<evidence type="ECO:0000313" key="1">
    <source>
        <dbReference type="EMBL" id="CAI2191053.1"/>
    </source>
</evidence>
<protein>
    <submittedName>
        <fullName evidence="1">1077_t:CDS:1</fullName>
    </submittedName>
</protein>
<dbReference type="EMBL" id="CAMKVN010007063">
    <property type="protein sequence ID" value="CAI2191053.1"/>
    <property type="molecule type" value="Genomic_DNA"/>
</dbReference>
<accession>A0A9W4WW35</accession>
<proteinExistence type="predicted"/>
<organism evidence="1 2">
    <name type="scientific">Funneliformis geosporum</name>
    <dbReference type="NCBI Taxonomy" id="1117311"/>
    <lineage>
        <taxon>Eukaryota</taxon>
        <taxon>Fungi</taxon>
        <taxon>Fungi incertae sedis</taxon>
        <taxon>Mucoromycota</taxon>
        <taxon>Glomeromycotina</taxon>
        <taxon>Glomeromycetes</taxon>
        <taxon>Glomerales</taxon>
        <taxon>Glomeraceae</taxon>
        <taxon>Funneliformis</taxon>
    </lineage>
</organism>
<reference evidence="1" key="1">
    <citation type="submission" date="2022-08" db="EMBL/GenBank/DDBJ databases">
        <authorList>
            <person name="Kallberg Y."/>
            <person name="Tangrot J."/>
            <person name="Rosling A."/>
        </authorList>
    </citation>
    <scope>NUCLEOTIDE SEQUENCE</scope>
    <source>
        <strain evidence="1">Wild A</strain>
    </source>
</reference>
<comment type="caution">
    <text evidence="1">The sequence shown here is derived from an EMBL/GenBank/DDBJ whole genome shotgun (WGS) entry which is preliminary data.</text>
</comment>
<keyword evidence="2" id="KW-1185">Reference proteome</keyword>
<dbReference type="Proteomes" id="UP001153678">
    <property type="component" value="Unassembled WGS sequence"/>
</dbReference>
<name>A0A9W4WW35_9GLOM</name>